<organism evidence="4">
    <name type="scientific">Pseudanabaena sp. Ak1315</name>
    <dbReference type="NCBI Taxonomy" id="2023170"/>
    <lineage>
        <taxon>Bacteria</taxon>
        <taxon>Bacillati</taxon>
        <taxon>Cyanobacteriota</taxon>
        <taxon>Cyanophyceae</taxon>
        <taxon>Pseudanabaenales</taxon>
        <taxon>Pseudanabaenaceae</taxon>
        <taxon>Pseudanabaena</taxon>
    </lineage>
</organism>
<name>A0A5K7Y9P4_9CYAN</name>
<sequence>MDIKRSTKSISSMLINFLTYEAVKTVHEQLLETDRLKALWFNQFSTREKIQNGELYIKELLEVHQDLAFRIMTVREHLANEILDFIPEMTRTGIQQSNMQLRCQHLDRIMTTQASEGYAECENLEPELEITADEPEGDRAST</sequence>
<reference evidence="4" key="1">
    <citation type="journal article" date="2018" name="Phycol. Res.">
        <title>Two new Pseudanabaena (Cyanobacteria, Synechococcales) species from Japan, Pseudanabaenacinerea and Pseudanabaena yagii, which produce 2-methylisoborneol.</title>
        <authorList>
            <person name="Tuji A."/>
            <person name="Niiyama Y."/>
        </authorList>
    </citation>
    <scope>NUCLEOTIDE SEQUENCE</scope>
    <source>
        <strain evidence="4">Ak1315</strain>
    </source>
</reference>
<dbReference type="InterPro" id="IPR038052">
    <property type="entry name" value="Chaperonin_RbcX_sf"/>
</dbReference>
<dbReference type="GO" id="GO:0044183">
    <property type="term" value="F:protein folding chaperone"/>
    <property type="evidence" value="ECO:0007669"/>
    <property type="project" value="InterPro"/>
</dbReference>
<keyword evidence="2" id="KW-0143">Chaperone</keyword>
<dbReference type="SUPFAM" id="SSF158615">
    <property type="entry name" value="RbcX-like"/>
    <property type="match status" value="1"/>
</dbReference>
<keyword evidence="3" id="KW-0120">Carbon dioxide fixation</keyword>
<accession>A0A5K7Y9P4</accession>
<dbReference type="InterPro" id="IPR003435">
    <property type="entry name" value="Chaperonin_RcbX"/>
</dbReference>
<evidence type="ECO:0000256" key="3">
    <source>
        <dbReference type="ARBA" id="ARBA00023300"/>
    </source>
</evidence>
<proteinExistence type="predicted"/>
<keyword evidence="1" id="KW-0602">Photosynthesis</keyword>
<dbReference type="PANTHER" id="PTHR33791:SF1">
    <property type="entry name" value="RUBISCO CHAPERONE RBCX"/>
    <property type="match status" value="1"/>
</dbReference>
<dbReference type="Pfam" id="PF02341">
    <property type="entry name" value="RbcX"/>
    <property type="match status" value="1"/>
</dbReference>
<dbReference type="AlphaFoldDB" id="A0A5K7Y9P4"/>
<evidence type="ECO:0000313" key="4">
    <source>
        <dbReference type="EMBL" id="BBO60676.1"/>
    </source>
</evidence>
<dbReference type="GO" id="GO:0110102">
    <property type="term" value="P:ribulose bisphosphate carboxylase complex assembly"/>
    <property type="evidence" value="ECO:0007669"/>
    <property type="project" value="InterPro"/>
</dbReference>
<dbReference type="EMBL" id="LC314135">
    <property type="protein sequence ID" value="BBO60676.1"/>
    <property type="molecule type" value="Genomic_DNA"/>
</dbReference>
<dbReference type="GO" id="GO:0015977">
    <property type="term" value="P:carbon fixation"/>
    <property type="evidence" value="ECO:0007669"/>
    <property type="project" value="UniProtKB-KW"/>
</dbReference>
<dbReference type="Gene3D" id="1.10.1200.210">
    <property type="entry name" value="Chaperonin-like RbcX"/>
    <property type="match status" value="1"/>
</dbReference>
<evidence type="ECO:0000256" key="1">
    <source>
        <dbReference type="ARBA" id="ARBA00022531"/>
    </source>
</evidence>
<dbReference type="GO" id="GO:0015979">
    <property type="term" value="P:photosynthesis"/>
    <property type="evidence" value="ECO:0007669"/>
    <property type="project" value="UniProtKB-KW"/>
</dbReference>
<protein>
    <submittedName>
        <fullName evidence="4">RbcX</fullName>
    </submittedName>
</protein>
<dbReference type="PANTHER" id="PTHR33791">
    <property type="entry name" value="CHAPERONIN-LIKE RBCX PROTEIN 1, CHLOROPLASTIC"/>
    <property type="match status" value="1"/>
</dbReference>
<evidence type="ECO:0000256" key="2">
    <source>
        <dbReference type="ARBA" id="ARBA00023186"/>
    </source>
</evidence>